<evidence type="ECO:0000256" key="1">
    <source>
        <dbReference type="SAM" id="MobiDB-lite"/>
    </source>
</evidence>
<sequence length="188" mass="19889">MLREFRQLQKIVGRRDAIRYGGLGLVGLALAACGKKNDDGGPGATTSDKRGKATLAGATVEAFVRGSWNLSFTPQGQVNDEYALIEITGRRWSLDNGDTTGSFELSGDRVQVRLDQVSTDNVWTASGMPGRVADSASLTLQWGHDESAGQGDPGSPVDTTPFPLPVTWDGTTLKIQAKGGVLITAVRA</sequence>
<gene>
    <name evidence="2" type="ORF">SGFS_103820</name>
</gene>
<reference evidence="2 3" key="1">
    <citation type="journal article" date="2010" name="ChemBioChem">
        <title>Cloning and characterization of the biosynthetic gene cluster of 16-membered macrolide antibiotic FD-891: involvement of a dual functional cytochrome P450 monooxygenase catalyzing epoxidation and hydroxylation.</title>
        <authorList>
            <person name="Kudo F."/>
            <person name="Motegi A."/>
            <person name="Mizoue K."/>
            <person name="Eguchi T."/>
        </authorList>
    </citation>
    <scope>NUCLEOTIDE SEQUENCE [LARGE SCALE GENOMIC DNA]</scope>
    <source>
        <strain evidence="2 3">A-8890</strain>
    </source>
</reference>
<evidence type="ECO:0000313" key="2">
    <source>
        <dbReference type="EMBL" id="BBC39088.1"/>
    </source>
</evidence>
<dbReference type="Proteomes" id="UP001321542">
    <property type="component" value="Chromosome"/>
</dbReference>
<accession>A0ABN5W5U4</accession>
<organism evidence="2 3">
    <name type="scientific">Streptomyces graminofaciens</name>
    <dbReference type="NCBI Taxonomy" id="68212"/>
    <lineage>
        <taxon>Bacteria</taxon>
        <taxon>Bacillati</taxon>
        <taxon>Actinomycetota</taxon>
        <taxon>Actinomycetes</taxon>
        <taxon>Kitasatosporales</taxon>
        <taxon>Streptomycetaceae</taxon>
        <taxon>Streptomyces</taxon>
    </lineage>
</organism>
<dbReference type="EMBL" id="AP018448">
    <property type="protein sequence ID" value="BBC39088.1"/>
    <property type="molecule type" value="Genomic_DNA"/>
</dbReference>
<keyword evidence="3" id="KW-1185">Reference proteome</keyword>
<proteinExistence type="predicted"/>
<evidence type="ECO:0000313" key="3">
    <source>
        <dbReference type="Proteomes" id="UP001321542"/>
    </source>
</evidence>
<feature type="region of interest" description="Disordered" evidence="1">
    <location>
        <begin position="143"/>
        <end position="162"/>
    </location>
</feature>
<reference evidence="2 3" key="2">
    <citation type="journal article" date="2023" name="ChemBioChem">
        <title>Acyltransferase Domain Exchange between Two Independent Type I Polyketide Synthases in the Same Producer Strain of Macrolide Antibiotics.</title>
        <authorList>
            <person name="Kudo F."/>
            <person name="Kishikawa K."/>
            <person name="Tsuboi K."/>
            <person name="Kido T."/>
            <person name="Usui T."/>
            <person name="Hashimoto J."/>
            <person name="Shin-Ya K."/>
            <person name="Miyanaga A."/>
            <person name="Eguchi T."/>
        </authorList>
    </citation>
    <scope>NUCLEOTIDE SEQUENCE [LARGE SCALE GENOMIC DNA]</scope>
    <source>
        <strain evidence="2 3">A-8890</strain>
    </source>
</reference>
<name>A0ABN5W5U4_9ACTN</name>
<dbReference type="PROSITE" id="PS51257">
    <property type="entry name" value="PROKAR_LIPOPROTEIN"/>
    <property type="match status" value="1"/>
</dbReference>
<protein>
    <recommendedName>
        <fullName evidence="4">Lipocalin-like domain-containing protein</fullName>
    </recommendedName>
</protein>
<evidence type="ECO:0008006" key="4">
    <source>
        <dbReference type="Google" id="ProtNLM"/>
    </source>
</evidence>